<comment type="similarity">
    <text evidence="1">Belongs to the peptidase C48 family.</text>
</comment>
<reference evidence="8" key="2">
    <citation type="submission" date="2023-06" db="EMBL/GenBank/DDBJ databases">
        <authorList>
            <consortium name="Lawrence Berkeley National Laboratory"/>
            <person name="Haridas S."/>
            <person name="Hensen N."/>
            <person name="Bonometti L."/>
            <person name="Westerberg I."/>
            <person name="Brannstrom I.O."/>
            <person name="Guillou S."/>
            <person name="Cros-Aarteil S."/>
            <person name="Calhoun S."/>
            <person name="Kuo A."/>
            <person name="Mondo S."/>
            <person name="Pangilinan J."/>
            <person name="Riley R."/>
            <person name="Labutti K."/>
            <person name="Andreopoulos B."/>
            <person name="Lipzen A."/>
            <person name="Chen C."/>
            <person name="Yanf M."/>
            <person name="Daum C."/>
            <person name="Ng V."/>
            <person name="Clum A."/>
            <person name="Steindorff A."/>
            <person name="Ohm R."/>
            <person name="Martin F."/>
            <person name="Silar P."/>
            <person name="Natvig D."/>
            <person name="Lalanne C."/>
            <person name="Gautier V."/>
            <person name="Ament-Velasquez S.L."/>
            <person name="Kruys A."/>
            <person name="Hutchinson M.I."/>
            <person name="Powell A.J."/>
            <person name="Barry K."/>
            <person name="Miller A.N."/>
            <person name="Grigoriev I.V."/>
            <person name="Debuchy R."/>
            <person name="Gladieux P."/>
            <person name="Thoren M.H."/>
            <person name="Johannesson H."/>
        </authorList>
    </citation>
    <scope>NUCLEOTIDE SEQUENCE</scope>
    <source>
        <strain evidence="8">CBS 560.94</strain>
    </source>
</reference>
<feature type="region of interest" description="Disordered" evidence="6">
    <location>
        <begin position="17"/>
        <end position="43"/>
    </location>
</feature>
<feature type="compositionally biased region" description="Basic residues" evidence="6">
    <location>
        <begin position="1077"/>
        <end position="1089"/>
    </location>
</feature>
<dbReference type="SUPFAM" id="SSF54001">
    <property type="entry name" value="Cysteine proteinases"/>
    <property type="match status" value="1"/>
</dbReference>
<reference evidence="8" key="1">
    <citation type="journal article" date="2023" name="Mol. Phylogenet. Evol.">
        <title>Genome-scale phylogeny and comparative genomics of the fungal order Sordariales.</title>
        <authorList>
            <person name="Hensen N."/>
            <person name="Bonometti L."/>
            <person name="Westerberg I."/>
            <person name="Brannstrom I.O."/>
            <person name="Guillou S."/>
            <person name="Cros-Aarteil S."/>
            <person name="Calhoun S."/>
            <person name="Haridas S."/>
            <person name="Kuo A."/>
            <person name="Mondo S."/>
            <person name="Pangilinan J."/>
            <person name="Riley R."/>
            <person name="LaButti K."/>
            <person name="Andreopoulos B."/>
            <person name="Lipzen A."/>
            <person name="Chen C."/>
            <person name="Yan M."/>
            <person name="Daum C."/>
            <person name="Ng V."/>
            <person name="Clum A."/>
            <person name="Steindorff A."/>
            <person name="Ohm R.A."/>
            <person name="Martin F."/>
            <person name="Silar P."/>
            <person name="Natvig D.O."/>
            <person name="Lalanne C."/>
            <person name="Gautier V."/>
            <person name="Ament-Velasquez S.L."/>
            <person name="Kruys A."/>
            <person name="Hutchinson M.I."/>
            <person name="Powell A.J."/>
            <person name="Barry K."/>
            <person name="Miller A.N."/>
            <person name="Grigoriev I.V."/>
            <person name="Debuchy R."/>
            <person name="Gladieux P."/>
            <person name="Hiltunen Thoren M."/>
            <person name="Johannesson H."/>
        </authorList>
    </citation>
    <scope>NUCLEOTIDE SEQUENCE</scope>
    <source>
        <strain evidence="8">CBS 560.94</strain>
    </source>
</reference>
<dbReference type="InterPro" id="IPR051947">
    <property type="entry name" value="Sentrin-specific_protease"/>
</dbReference>
<evidence type="ECO:0000256" key="1">
    <source>
        <dbReference type="ARBA" id="ARBA00005234"/>
    </source>
</evidence>
<dbReference type="Pfam" id="PF25424">
    <property type="entry name" value="PH_35"/>
    <property type="match status" value="1"/>
</dbReference>
<dbReference type="InterPro" id="IPR057501">
    <property type="entry name" value="DeUb_enz_PH"/>
</dbReference>
<accession>A0AAE0JKM4</accession>
<feature type="compositionally biased region" description="Polar residues" evidence="6">
    <location>
        <begin position="1042"/>
        <end position="1065"/>
    </location>
</feature>
<dbReference type="EMBL" id="JAUEPP010000002">
    <property type="protein sequence ID" value="KAK3351407.1"/>
    <property type="molecule type" value="Genomic_DNA"/>
</dbReference>
<feature type="compositionally biased region" description="Basic and acidic residues" evidence="6">
    <location>
        <begin position="1209"/>
        <end position="1219"/>
    </location>
</feature>
<dbReference type="Gene3D" id="3.40.395.10">
    <property type="entry name" value="Adenoviral Proteinase, Chain A"/>
    <property type="match status" value="1"/>
</dbReference>
<gene>
    <name evidence="8" type="ORF">B0H65DRAFT_116963</name>
</gene>
<feature type="compositionally biased region" description="Polar residues" evidence="6">
    <location>
        <begin position="1005"/>
        <end position="1014"/>
    </location>
</feature>
<dbReference type="GO" id="GO:0006508">
    <property type="term" value="P:proteolysis"/>
    <property type="evidence" value="ECO:0007669"/>
    <property type="project" value="UniProtKB-KW"/>
</dbReference>
<feature type="compositionally biased region" description="Basic and acidic residues" evidence="6">
    <location>
        <begin position="1131"/>
        <end position="1148"/>
    </location>
</feature>
<dbReference type="PANTHER" id="PTHR46896:SF3">
    <property type="entry name" value="FI06413P-RELATED"/>
    <property type="match status" value="1"/>
</dbReference>
<feature type="region of interest" description="Disordered" evidence="6">
    <location>
        <begin position="829"/>
        <end position="1223"/>
    </location>
</feature>
<feature type="compositionally biased region" description="Basic and acidic residues" evidence="6">
    <location>
        <begin position="129"/>
        <end position="145"/>
    </location>
</feature>
<dbReference type="PROSITE" id="PS50600">
    <property type="entry name" value="ULP_PROTEASE"/>
    <property type="match status" value="1"/>
</dbReference>
<evidence type="ECO:0000256" key="3">
    <source>
        <dbReference type="ARBA" id="ARBA00022670"/>
    </source>
</evidence>
<dbReference type="GeneID" id="87857825"/>
<evidence type="ECO:0000256" key="6">
    <source>
        <dbReference type="SAM" id="MobiDB-lite"/>
    </source>
</evidence>
<feature type="compositionally biased region" description="Basic and acidic residues" evidence="6">
    <location>
        <begin position="829"/>
        <end position="848"/>
    </location>
</feature>
<feature type="compositionally biased region" description="Low complexity" evidence="6">
    <location>
        <begin position="1090"/>
        <end position="1099"/>
    </location>
</feature>
<dbReference type="GO" id="GO:0070139">
    <property type="term" value="F:SUMO-specific endopeptidase activity"/>
    <property type="evidence" value="ECO:0007669"/>
    <property type="project" value="TreeGrafter"/>
</dbReference>
<evidence type="ECO:0000256" key="2">
    <source>
        <dbReference type="ARBA" id="ARBA00022553"/>
    </source>
</evidence>
<comment type="caution">
    <text evidence="8">The sequence shown here is derived from an EMBL/GenBank/DDBJ whole genome shotgun (WGS) entry which is preliminary data.</text>
</comment>
<feature type="compositionally biased region" description="Polar residues" evidence="6">
    <location>
        <begin position="853"/>
        <end position="870"/>
    </location>
</feature>
<feature type="region of interest" description="Disordered" evidence="6">
    <location>
        <begin position="69"/>
        <end position="239"/>
    </location>
</feature>
<sequence>MTGILDKMKSFCWKPLNTLESSPQATGPPTKKQKTGAEEGRSVTVANEYSNSHFAFSPEPIEDAGSEYAARTDRTGSHGSLTGLMPQTEGVIEFRNVQRNGEPRSNRRHRSRGGSQSPRSAQRYGRSIEPGRDDIDNSDRDELAEKSPCVSSGPLLPRSNSTRRMVDAADSAILGSPQKRSMEISKPAKRPLRHVDPEEDELALGTLTTSRNPRRPASRSTNNGGIQTTERNNSHDPPQKAQVIVRLYSALCQPNHRYIQRETQGWCFLGEVGKVTKGVKQLQLCACSAEGDLLPGSDWLAITQRLNTIHHNPDSPYVKMTQSSTPKIGRQMVLQFFNPREAQKFVQWVTQNLSPKVSEMESATLHKTYETLMTELKKATSESPSPLANSRVTRTTAALDVEGSRNMASKPVGPAAQAIAESPTALTRRRPRLVDQLLASQQVPNGQFEQRSFEVTSPLQRPSRIQNDDTVMIDAPPVSSAPVSRWTEDHPEWSKDWRMPLVFHRTTVDKDDIPRLDEGQCLNDNLLGFGLRYLFEEYPERHSELKKRVYVHNTFFYEKLKPAKSKDINYDGVKGWTSKVDLLSYDYIIVPVNEYYHWWVAIICNPGRLDPNHPRRSTDPTSSGRETSNSNPTEGKSDVGIEKSDDVEMIDIDNVQSRDQGQEIRTKETRESADPVETDSNKANRAGKTVVDLVADDTDNDLREKLNGITKPPKKDPSEETKILTLDSMGNSHYPAVGALKKYLLAEFEDKRQTKIKDLPKQIGMKAGNIPEQDNFSDCGIYLLAYIQQFVKDPDRFAHCLMQREKPGWEFDPSELREYWRNTIFEKQKEHQAKHDEEKKRKKEEAARRKAASSTPSDTVMSATESQTPGRNGLSHDSAADNVSSAPQFAKPPVVSRNVPAPAPKPTTALKSPSSYGASPTTGTVINPAAVAAGRGVSRGNMSDSLTPIPRPSTRPQKTADNVVVDLERDESEPEDEVPHLLPDSSLPGEIHRSRSKDHEHSPRQRVSSRTPRQSPEVKFIPRLPDSSPASDRRTSGIAQEISPQTFYSNVPQRPQSPKLQSLKPQSPRPQSPLVERRKRKPSPARKAKASSPARKTAPSPEPKVHPPVSIEIFDPPTPEVQKPATTTSKAKTEKRDSHKVASKEDNNHVNNINKTTYGKSDKHTRQKSKIPRRIVDTTGGSGSGSGKSRRVEQQQQQQQQPPTKSKHKAVETKAEEIRSPSPARVVSDIVVSDIVVSDIVVSDIVVSDIPAVQSAEMTPIDLTDEN</sequence>
<feature type="compositionally biased region" description="Polar residues" evidence="6">
    <location>
        <begin position="914"/>
        <end position="925"/>
    </location>
</feature>
<dbReference type="GO" id="GO:0016926">
    <property type="term" value="P:protein desumoylation"/>
    <property type="evidence" value="ECO:0007669"/>
    <property type="project" value="TreeGrafter"/>
</dbReference>
<feature type="region of interest" description="Disordered" evidence="6">
    <location>
        <begin position="609"/>
        <end position="683"/>
    </location>
</feature>
<evidence type="ECO:0000256" key="5">
    <source>
        <dbReference type="ARBA" id="ARBA00022801"/>
    </source>
</evidence>
<organism evidence="8 9">
    <name type="scientific">Neurospora tetraspora</name>
    <dbReference type="NCBI Taxonomy" id="94610"/>
    <lineage>
        <taxon>Eukaryota</taxon>
        <taxon>Fungi</taxon>
        <taxon>Dikarya</taxon>
        <taxon>Ascomycota</taxon>
        <taxon>Pezizomycotina</taxon>
        <taxon>Sordariomycetes</taxon>
        <taxon>Sordariomycetidae</taxon>
        <taxon>Sordariales</taxon>
        <taxon>Sordariaceae</taxon>
        <taxon>Neurospora</taxon>
    </lineage>
</organism>
<dbReference type="InterPro" id="IPR038765">
    <property type="entry name" value="Papain-like_cys_pep_sf"/>
</dbReference>
<keyword evidence="9" id="KW-1185">Reference proteome</keyword>
<feature type="compositionally biased region" description="Polar residues" evidence="6">
    <location>
        <begin position="18"/>
        <end position="27"/>
    </location>
</feature>
<feature type="compositionally biased region" description="Basic and acidic residues" evidence="6">
    <location>
        <begin position="635"/>
        <end position="646"/>
    </location>
</feature>
<feature type="compositionally biased region" description="Polar residues" evidence="6">
    <location>
        <begin position="619"/>
        <end position="634"/>
    </location>
</feature>
<dbReference type="GO" id="GO:0005737">
    <property type="term" value="C:cytoplasm"/>
    <property type="evidence" value="ECO:0007669"/>
    <property type="project" value="TreeGrafter"/>
</dbReference>
<evidence type="ECO:0000259" key="7">
    <source>
        <dbReference type="PROSITE" id="PS50600"/>
    </source>
</evidence>
<feature type="compositionally biased region" description="Basic and acidic residues" evidence="6">
    <location>
        <begin position="660"/>
        <end position="673"/>
    </location>
</feature>
<keyword evidence="5" id="KW-0378">Hydrolase</keyword>
<evidence type="ECO:0000313" key="8">
    <source>
        <dbReference type="EMBL" id="KAK3351407.1"/>
    </source>
</evidence>
<dbReference type="Pfam" id="PF02902">
    <property type="entry name" value="Peptidase_C48"/>
    <property type="match status" value="1"/>
</dbReference>
<feature type="compositionally biased region" description="Polar residues" evidence="6">
    <location>
        <begin position="1149"/>
        <end position="1159"/>
    </location>
</feature>
<dbReference type="InterPro" id="IPR003653">
    <property type="entry name" value="Peptidase_C48_C"/>
</dbReference>
<feature type="compositionally biased region" description="Basic residues" evidence="6">
    <location>
        <begin position="1163"/>
        <end position="1173"/>
    </location>
</feature>
<keyword evidence="3" id="KW-0645">Protease</keyword>
<name>A0AAE0JKM4_9PEZI</name>
<evidence type="ECO:0000313" key="9">
    <source>
        <dbReference type="Proteomes" id="UP001278500"/>
    </source>
</evidence>
<dbReference type="GO" id="GO:0005634">
    <property type="term" value="C:nucleus"/>
    <property type="evidence" value="ECO:0007669"/>
    <property type="project" value="TreeGrafter"/>
</dbReference>
<protein>
    <recommendedName>
        <fullName evidence="7">Ubiquitin-like protease family profile domain-containing protein</fullName>
    </recommendedName>
</protein>
<dbReference type="PANTHER" id="PTHR46896">
    <property type="entry name" value="SENTRIN-SPECIFIC PROTEASE"/>
    <property type="match status" value="1"/>
</dbReference>
<feature type="domain" description="Ubiquitin-like protease family profile" evidence="7">
    <location>
        <begin position="506"/>
        <end position="790"/>
    </location>
</feature>
<feature type="compositionally biased region" description="Polar residues" evidence="6">
    <location>
        <begin position="218"/>
        <end position="231"/>
    </location>
</feature>
<dbReference type="AlphaFoldDB" id="A0AAE0JKM4"/>
<keyword evidence="2" id="KW-0597">Phosphoprotein</keyword>
<evidence type="ECO:0000256" key="4">
    <source>
        <dbReference type="ARBA" id="ARBA00022786"/>
    </source>
</evidence>
<proteinExistence type="inferred from homology"/>
<keyword evidence="4" id="KW-0833">Ubl conjugation pathway</keyword>
<dbReference type="RefSeq" id="XP_062684702.1">
    <property type="nucleotide sequence ID" value="XM_062820671.1"/>
</dbReference>
<feature type="compositionally biased region" description="Low complexity" evidence="6">
    <location>
        <begin position="113"/>
        <end position="123"/>
    </location>
</feature>
<feature type="compositionally biased region" description="Low complexity" evidence="6">
    <location>
        <begin position="929"/>
        <end position="940"/>
    </location>
</feature>
<feature type="compositionally biased region" description="Basic and acidic residues" evidence="6">
    <location>
        <begin position="990"/>
        <end position="1003"/>
    </location>
</feature>
<dbReference type="Proteomes" id="UP001278500">
    <property type="component" value="Unassembled WGS sequence"/>
</dbReference>